<dbReference type="EMBL" id="CVRI01000065">
    <property type="protein sequence ID" value="CRL05655.1"/>
    <property type="molecule type" value="Genomic_DNA"/>
</dbReference>
<evidence type="ECO:0000313" key="2">
    <source>
        <dbReference type="Proteomes" id="UP000183832"/>
    </source>
</evidence>
<dbReference type="AlphaFoldDB" id="A0A1J1IZU0"/>
<proteinExistence type="predicted"/>
<dbReference type="Proteomes" id="UP000183832">
    <property type="component" value="Unassembled WGS sequence"/>
</dbReference>
<accession>A0A1J1IZU0</accession>
<gene>
    <name evidence="1" type="ORF">CLUMA_CG018691</name>
</gene>
<organism evidence="1 2">
    <name type="scientific">Clunio marinus</name>
    <dbReference type="NCBI Taxonomy" id="568069"/>
    <lineage>
        <taxon>Eukaryota</taxon>
        <taxon>Metazoa</taxon>
        <taxon>Ecdysozoa</taxon>
        <taxon>Arthropoda</taxon>
        <taxon>Hexapoda</taxon>
        <taxon>Insecta</taxon>
        <taxon>Pterygota</taxon>
        <taxon>Neoptera</taxon>
        <taxon>Endopterygota</taxon>
        <taxon>Diptera</taxon>
        <taxon>Nematocera</taxon>
        <taxon>Chironomoidea</taxon>
        <taxon>Chironomidae</taxon>
        <taxon>Clunio</taxon>
    </lineage>
</organism>
<name>A0A1J1IZU0_9DIPT</name>
<keyword evidence="2" id="KW-1185">Reference proteome</keyword>
<evidence type="ECO:0000313" key="1">
    <source>
        <dbReference type="EMBL" id="CRL05655.1"/>
    </source>
</evidence>
<reference evidence="1 2" key="1">
    <citation type="submission" date="2015-04" db="EMBL/GenBank/DDBJ databases">
        <authorList>
            <person name="Syromyatnikov M.Y."/>
            <person name="Popov V.N."/>
        </authorList>
    </citation>
    <scope>NUCLEOTIDE SEQUENCE [LARGE SCALE GENOMIC DNA]</scope>
</reference>
<protein>
    <submittedName>
        <fullName evidence="1">CLUMA_CG018691, isoform A</fullName>
    </submittedName>
</protein>
<sequence>MIGEMFRTFSAISTTTFKVPTIIVRQFYRPPPVVPDSKTTNTCNNKTILRISLTILFGMSFISVCNRFKVIVRHSKLLNKAVTSPGKHFRKLFSIMNFSECQKEVI</sequence>